<keyword evidence="7 12" id="KW-0418">Kinase</keyword>
<keyword evidence="4 12" id="KW-0808">Transferase</keyword>
<dbReference type="Gene3D" id="3.20.20.60">
    <property type="entry name" value="Phosphoenolpyruvate-binding domains"/>
    <property type="match status" value="1"/>
</dbReference>
<dbReference type="RefSeq" id="WP_222963130.1">
    <property type="nucleotide sequence ID" value="NZ_JAINZZ010000016.1"/>
</dbReference>
<evidence type="ECO:0000256" key="2">
    <source>
        <dbReference type="ARBA" id="ARBA00008663"/>
    </source>
</evidence>
<keyword evidence="11 14" id="KW-0670">Pyruvate</keyword>
<evidence type="ECO:0000256" key="11">
    <source>
        <dbReference type="ARBA" id="ARBA00023317"/>
    </source>
</evidence>
<dbReference type="EC" id="2.7.1.40" evidence="3 12"/>
<dbReference type="Proteomes" id="UP000778578">
    <property type="component" value="Unassembled WGS sequence"/>
</dbReference>
<feature type="domain" description="Pyruvate kinase barrel" evidence="13">
    <location>
        <begin position="9"/>
        <end position="326"/>
    </location>
</feature>
<evidence type="ECO:0000313" key="15">
    <source>
        <dbReference type="Proteomes" id="UP000778578"/>
    </source>
</evidence>
<dbReference type="SUPFAM" id="SSF51621">
    <property type="entry name" value="Phosphoenolpyruvate/pyruvate domain"/>
    <property type="match status" value="1"/>
</dbReference>
<dbReference type="GO" id="GO:0016301">
    <property type="term" value="F:kinase activity"/>
    <property type="evidence" value="ECO:0007669"/>
    <property type="project" value="UniProtKB-KW"/>
</dbReference>
<evidence type="ECO:0000259" key="13">
    <source>
        <dbReference type="Pfam" id="PF00224"/>
    </source>
</evidence>
<evidence type="ECO:0000256" key="5">
    <source>
        <dbReference type="ARBA" id="ARBA00022723"/>
    </source>
</evidence>
<evidence type="ECO:0000256" key="10">
    <source>
        <dbReference type="ARBA" id="ARBA00023152"/>
    </source>
</evidence>
<evidence type="ECO:0000256" key="9">
    <source>
        <dbReference type="ARBA" id="ARBA00022842"/>
    </source>
</evidence>
<comment type="catalytic activity">
    <reaction evidence="12">
        <text>pyruvate + ATP = phosphoenolpyruvate + ADP + H(+)</text>
        <dbReference type="Rhea" id="RHEA:18157"/>
        <dbReference type="ChEBI" id="CHEBI:15361"/>
        <dbReference type="ChEBI" id="CHEBI:15378"/>
        <dbReference type="ChEBI" id="CHEBI:30616"/>
        <dbReference type="ChEBI" id="CHEBI:58702"/>
        <dbReference type="ChEBI" id="CHEBI:456216"/>
        <dbReference type="EC" id="2.7.1.40"/>
    </reaction>
</comment>
<proteinExistence type="inferred from homology"/>
<dbReference type="InterPro" id="IPR015793">
    <property type="entry name" value="Pyrv_Knase_brl"/>
</dbReference>
<evidence type="ECO:0000256" key="8">
    <source>
        <dbReference type="ARBA" id="ARBA00022840"/>
    </source>
</evidence>
<evidence type="ECO:0000256" key="7">
    <source>
        <dbReference type="ARBA" id="ARBA00022777"/>
    </source>
</evidence>
<keyword evidence="8" id="KW-0067">ATP-binding</keyword>
<sequence length="340" mass="36362">MATAPGERAIDVITTIGPASWDRDVLSALVREGVHTVRFPLSKETPEVHLDNARRLAEIAADCGRTVRTMADVPGGKPRLSNEQPLDVTAGTPFAIGLGGRAPDTDLWLDPPLLARAAELAGTDVLVGDGEQSFHVERHEGDVVHGHFTESARVERRRAFTLPGTAGEVECFTAADRKLCASIRDSFDLVALSFVRTADDVDRARRWMAGELGWRPGVVAKIETWNGAVNAREIAEVSDAVMVARGDLALHVGFENLWETEKRVLAACRAAGTRSIVATGLLDSLISSRTPTRSEAVDVAGAVEAGADALLLSAETTVGIDPLHAVRVLRRLTTKGFRAG</sequence>
<organism evidence="14 15">
    <name type="scientific">Actinacidiphila acidipaludis</name>
    <dbReference type="NCBI Taxonomy" id="2873382"/>
    <lineage>
        <taxon>Bacteria</taxon>
        <taxon>Bacillati</taxon>
        <taxon>Actinomycetota</taxon>
        <taxon>Actinomycetes</taxon>
        <taxon>Kitasatosporales</taxon>
        <taxon>Streptomycetaceae</taxon>
        <taxon>Actinacidiphila</taxon>
    </lineage>
</organism>
<name>A0ABS7Q825_9ACTN</name>
<keyword evidence="15" id="KW-1185">Reference proteome</keyword>
<protein>
    <recommendedName>
        <fullName evidence="3 12">Pyruvate kinase</fullName>
        <ecNumber evidence="3 12">2.7.1.40</ecNumber>
    </recommendedName>
</protein>
<keyword evidence="9 12" id="KW-0460">Magnesium</keyword>
<comment type="caution">
    <text evidence="14">The sequence shown here is derived from an EMBL/GenBank/DDBJ whole genome shotgun (WGS) entry which is preliminary data.</text>
</comment>
<keyword evidence="10 12" id="KW-0324">Glycolysis</keyword>
<dbReference type="Gene3D" id="2.40.33.10">
    <property type="entry name" value="PK beta-barrel domain-like"/>
    <property type="match status" value="1"/>
</dbReference>
<reference evidence="14 15" key="1">
    <citation type="submission" date="2021-08" db="EMBL/GenBank/DDBJ databases">
        <title>WGS of actinomycetes from Thailand.</title>
        <authorList>
            <person name="Thawai C."/>
        </authorList>
    </citation>
    <scope>NUCLEOTIDE SEQUENCE [LARGE SCALE GENOMIC DNA]</scope>
    <source>
        <strain evidence="14 15">PLK6-54</strain>
    </source>
</reference>
<dbReference type="PANTHER" id="PTHR11817">
    <property type="entry name" value="PYRUVATE KINASE"/>
    <property type="match status" value="1"/>
</dbReference>
<dbReference type="InterPro" id="IPR015813">
    <property type="entry name" value="Pyrv/PenolPyrv_kinase-like_dom"/>
</dbReference>
<dbReference type="Pfam" id="PF00224">
    <property type="entry name" value="PK"/>
    <property type="match status" value="1"/>
</dbReference>
<dbReference type="InterPro" id="IPR040442">
    <property type="entry name" value="Pyrv_kinase-like_dom_sf"/>
</dbReference>
<keyword evidence="6" id="KW-0547">Nucleotide-binding</keyword>
<evidence type="ECO:0000256" key="6">
    <source>
        <dbReference type="ARBA" id="ARBA00022741"/>
    </source>
</evidence>
<evidence type="ECO:0000256" key="3">
    <source>
        <dbReference type="ARBA" id="ARBA00012142"/>
    </source>
</evidence>
<dbReference type="PRINTS" id="PR01050">
    <property type="entry name" value="PYRUVTKNASE"/>
</dbReference>
<dbReference type="EMBL" id="JAINZZ010000016">
    <property type="protein sequence ID" value="MBY8878986.1"/>
    <property type="molecule type" value="Genomic_DNA"/>
</dbReference>
<accession>A0ABS7Q825</accession>
<comment type="pathway">
    <text evidence="1 12">Carbohydrate degradation; glycolysis; pyruvate from D-glyceraldehyde 3-phosphate: step 5/5.</text>
</comment>
<evidence type="ECO:0000313" key="14">
    <source>
        <dbReference type="EMBL" id="MBY8878986.1"/>
    </source>
</evidence>
<keyword evidence="5" id="KW-0479">Metal-binding</keyword>
<dbReference type="InterPro" id="IPR015806">
    <property type="entry name" value="Pyrv_Knase_insert_dom_sf"/>
</dbReference>
<comment type="similarity">
    <text evidence="2 12">Belongs to the pyruvate kinase family.</text>
</comment>
<gene>
    <name evidence="14" type="ORF">K7862_15275</name>
</gene>
<evidence type="ECO:0000256" key="12">
    <source>
        <dbReference type="RuleBase" id="RU000504"/>
    </source>
</evidence>
<evidence type="ECO:0000256" key="4">
    <source>
        <dbReference type="ARBA" id="ARBA00022679"/>
    </source>
</evidence>
<evidence type="ECO:0000256" key="1">
    <source>
        <dbReference type="ARBA" id="ARBA00004997"/>
    </source>
</evidence>
<dbReference type="InterPro" id="IPR001697">
    <property type="entry name" value="Pyr_Knase"/>
</dbReference>